<feature type="domain" description="C-type lectin" evidence="2">
    <location>
        <begin position="229"/>
        <end position="322"/>
    </location>
</feature>
<comment type="caution">
    <text evidence="4">The sequence shown here is derived from an EMBL/GenBank/DDBJ whole genome shotgun (WGS) entry which is preliminary data.</text>
</comment>
<dbReference type="SMART" id="SM00327">
    <property type="entry name" value="VWA"/>
    <property type="match status" value="1"/>
</dbReference>
<dbReference type="GO" id="GO:0045087">
    <property type="term" value="P:innate immune response"/>
    <property type="evidence" value="ECO:0007669"/>
    <property type="project" value="TreeGrafter"/>
</dbReference>
<keyword evidence="5" id="KW-1185">Reference proteome</keyword>
<reference evidence="4" key="1">
    <citation type="submission" date="2022-11" db="EMBL/GenBank/DDBJ databases">
        <authorList>
            <person name="Kikuchi T."/>
        </authorList>
    </citation>
    <scope>NUCLEOTIDE SEQUENCE</scope>
    <source>
        <strain evidence="4">PS1010</strain>
    </source>
</reference>
<dbReference type="SMART" id="SM00034">
    <property type="entry name" value="CLECT"/>
    <property type="match status" value="1"/>
</dbReference>
<dbReference type="InterPro" id="IPR002035">
    <property type="entry name" value="VWF_A"/>
</dbReference>
<accession>A0A9P1IA84</accession>
<evidence type="ECO:0000313" key="4">
    <source>
        <dbReference type="EMBL" id="CAI5441365.1"/>
    </source>
</evidence>
<evidence type="ECO:0000259" key="3">
    <source>
        <dbReference type="PROSITE" id="PS50234"/>
    </source>
</evidence>
<dbReference type="EMBL" id="CANHGI010000002">
    <property type="protein sequence ID" value="CAI5441365.1"/>
    <property type="molecule type" value="Genomic_DNA"/>
</dbReference>
<dbReference type="PROSITE" id="PS50234">
    <property type="entry name" value="VWFA"/>
    <property type="match status" value="1"/>
</dbReference>
<dbReference type="InterPro" id="IPR001304">
    <property type="entry name" value="C-type_lectin-like"/>
</dbReference>
<gene>
    <name evidence="4" type="ORF">CAMP_LOCUS4002</name>
</gene>
<dbReference type="InterPro" id="IPR016187">
    <property type="entry name" value="CTDL_fold"/>
</dbReference>
<dbReference type="AlphaFoldDB" id="A0A9P1IA84"/>
<dbReference type="Gene3D" id="3.40.50.410">
    <property type="entry name" value="von Willebrand factor, type A domain"/>
    <property type="match status" value="1"/>
</dbReference>
<evidence type="ECO:0000313" key="5">
    <source>
        <dbReference type="Proteomes" id="UP001152747"/>
    </source>
</evidence>
<dbReference type="PANTHER" id="PTHR31024:SF3">
    <property type="entry name" value="C-TYPE LECTIN-RELATED"/>
    <property type="match status" value="1"/>
</dbReference>
<evidence type="ECO:0008006" key="6">
    <source>
        <dbReference type="Google" id="ProtNLM"/>
    </source>
</evidence>
<dbReference type="SUPFAM" id="SSF56436">
    <property type="entry name" value="C-type lectin-like"/>
    <property type="match status" value="1"/>
</dbReference>
<dbReference type="PROSITE" id="PS50041">
    <property type="entry name" value="C_TYPE_LECTIN_2"/>
    <property type="match status" value="1"/>
</dbReference>
<feature type="signal peptide" evidence="1">
    <location>
        <begin position="1"/>
        <end position="16"/>
    </location>
</feature>
<dbReference type="Gene3D" id="3.10.100.10">
    <property type="entry name" value="Mannose-Binding Protein A, subunit A"/>
    <property type="match status" value="1"/>
</dbReference>
<dbReference type="InterPro" id="IPR036465">
    <property type="entry name" value="vWFA_dom_sf"/>
</dbReference>
<organism evidence="4 5">
    <name type="scientific">Caenorhabditis angaria</name>
    <dbReference type="NCBI Taxonomy" id="860376"/>
    <lineage>
        <taxon>Eukaryota</taxon>
        <taxon>Metazoa</taxon>
        <taxon>Ecdysozoa</taxon>
        <taxon>Nematoda</taxon>
        <taxon>Chromadorea</taxon>
        <taxon>Rhabditida</taxon>
        <taxon>Rhabditina</taxon>
        <taxon>Rhabditomorpha</taxon>
        <taxon>Rhabditoidea</taxon>
        <taxon>Rhabditidae</taxon>
        <taxon>Peloderinae</taxon>
        <taxon>Caenorhabditis</taxon>
    </lineage>
</organism>
<sequence>MSILIFLLIISSSVSAQERLCGNDLSNLWLDVVYVIDNSIPMTNSGLIRASAQIISVFGGNTKIGSGFSDPRSTRVGIVTYNTNASVAADLNRFGSFNDLVSNIYGVVGSVSSSNQAILDVGLTKAKEVLDSGRANNVRSNYQPVIVIYASQFVSTSSVLKTSENLKNSGITIITIPFAKNVDLSPISSPHSNIDAGGYQTVTDIQNRLLQINCFCPNNYIHVKTSTKNYGSCIKVNSLAAAWIPARLACSASIAGGYLANELNQDKHDFIFETVQNSTNFHEPYSYFIGLSNSGNGTWFWERANGNKVALSTQSFWNPNYPPQSITTPSYVFNNQTSSSTIGWQTTGASAFGYICEVITCDTDNYCS</sequence>
<dbReference type="Pfam" id="PF00092">
    <property type="entry name" value="VWA"/>
    <property type="match status" value="1"/>
</dbReference>
<dbReference type="SUPFAM" id="SSF53300">
    <property type="entry name" value="vWA-like"/>
    <property type="match status" value="1"/>
</dbReference>
<dbReference type="PANTHER" id="PTHR31024">
    <property type="entry name" value="C-TYPE LECTIN"/>
    <property type="match status" value="1"/>
</dbReference>
<dbReference type="CDD" id="cd00037">
    <property type="entry name" value="CLECT"/>
    <property type="match status" value="1"/>
</dbReference>
<name>A0A9P1IA84_9PELO</name>
<feature type="domain" description="VWFA" evidence="3">
    <location>
        <begin position="31"/>
        <end position="187"/>
    </location>
</feature>
<dbReference type="OrthoDB" id="5829213at2759"/>
<dbReference type="InterPro" id="IPR016186">
    <property type="entry name" value="C-type_lectin-like/link_sf"/>
</dbReference>
<proteinExistence type="predicted"/>
<evidence type="ECO:0000259" key="2">
    <source>
        <dbReference type="PROSITE" id="PS50041"/>
    </source>
</evidence>
<keyword evidence="1" id="KW-0732">Signal</keyword>
<protein>
    <recommendedName>
        <fullName evidence="6">VWFA domain-containing protein</fullName>
    </recommendedName>
</protein>
<dbReference type="Proteomes" id="UP001152747">
    <property type="component" value="Unassembled WGS sequence"/>
</dbReference>
<feature type="chain" id="PRO_5040193291" description="VWFA domain-containing protein" evidence="1">
    <location>
        <begin position="17"/>
        <end position="368"/>
    </location>
</feature>
<evidence type="ECO:0000256" key="1">
    <source>
        <dbReference type="SAM" id="SignalP"/>
    </source>
</evidence>